<dbReference type="InterPro" id="IPR042098">
    <property type="entry name" value="TauD-like_sf"/>
</dbReference>
<evidence type="ECO:0000313" key="15">
    <source>
        <dbReference type="Proteomes" id="UP000002219"/>
    </source>
</evidence>
<comment type="cofactor">
    <cofactor evidence="1">
        <name>Fe(2+)</name>
        <dbReference type="ChEBI" id="CHEBI:29033"/>
    </cofactor>
</comment>
<evidence type="ECO:0000259" key="13">
    <source>
        <dbReference type="Pfam" id="PF02668"/>
    </source>
</evidence>
<evidence type="ECO:0000256" key="8">
    <source>
        <dbReference type="ARBA" id="ARBA00051250"/>
    </source>
</evidence>
<evidence type="ECO:0000256" key="9">
    <source>
        <dbReference type="ARBA" id="ARBA00066614"/>
    </source>
</evidence>
<comment type="catalytic activity">
    <reaction evidence="8">
        <text>2-ethylhexyl sulfate + 2-oxoglutarate + O2 = 2-ethylhexanal + sulfate + succinate + CO2 + H(+)</text>
        <dbReference type="Rhea" id="RHEA:47620"/>
        <dbReference type="ChEBI" id="CHEBI:15378"/>
        <dbReference type="ChEBI" id="CHEBI:15379"/>
        <dbReference type="ChEBI" id="CHEBI:16189"/>
        <dbReference type="ChEBI" id="CHEBI:16526"/>
        <dbReference type="ChEBI" id="CHEBI:16810"/>
        <dbReference type="ChEBI" id="CHEBI:30031"/>
        <dbReference type="ChEBI" id="CHEBI:87808"/>
        <dbReference type="ChEBI" id="CHEBI:87809"/>
        <dbReference type="EC" id="1.14.11.77"/>
    </reaction>
</comment>
<gene>
    <name evidence="14" type="ordered locus">Ndas_4934</name>
</gene>
<dbReference type="Proteomes" id="UP000002219">
    <property type="component" value="Chromosome 2"/>
</dbReference>
<dbReference type="Gene3D" id="3.60.130.10">
    <property type="entry name" value="Clavaminate synthase-like"/>
    <property type="match status" value="1"/>
</dbReference>
<evidence type="ECO:0000256" key="7">
    <source>
        <dbReference type="ARBA" id="ARBA00050529"/>
    </source>
</evidence>
<proteinExistence type="inferred from homology"/>
<feature type="region of interest" description="Disordered" evidence="12">
    <location>
        <begin position="281"/>
        <end position="308"/>
    </location>
</feature>
<keyword evidence="4 14" id="KW-0223">Dioxygenase</keyword>
<sequence>MRSPAVTTTTDLSLRPVAGRIGAEISGVRLGPDLDGATVASIRAALLAHKVVFFRDQRHLTDETQAGFAALLGPLTTPHPTTGAAFGGDHHVLPIDSERGKANSWHTDVTFVDRPPQASVLRAVHLPPRGGDTVWANTATAYQDLPQPLKDLADGLRAVHTNDYDYAAVAPEREPTGDLRKYREAFVSTLFKTEHPVVRVHPETGERVLFLGHFAQHFTGLSSKDFHHLFDLLQQRVTRAENTVRWSWREGDVAVWDNRATQHYAVADYGDEPRRLHRITVGGDLPRGVDGRPSRSLTGDSSGYTPAV</sequence>
<dbReference type="GO" id="GO:0046872">
    <property type="term" value="F:metal ion binding"/>
    <property type="evidence" value="ECO:0007669"/>
    <property type="project" value="UniProtKB-KW"/>
</dbReference>
<dbReference type="PANTHER" id="PTHR30468:SF5">
    <property type="entry name" value="ALPHA-KETOGLUTARATE-DEPENDENT SULFATE ESTER DIOXYGENASE"/>
    <property type="match status" value="1"/>
</dbReference>
<keyword evidence="6" id="KW-0408">Iron</keyword>
<evidence type="ECO:0000256" key="6">
    <source>
        <dbReference type="ARBA" id="ARBA00023004"/>
    </source>
</evidence>
<comment type="similarity">
    <text evidence="2">Belongs to the TfdA dioxygenase family.</text>
</comment>
<reference evidence="14 15" key="1">
    <citation type="journal article" date="2010" name="Stand. Genomic Sci.">
        <title>Complete genome sequence of Nocardiopsis dassonvillei type strain (IMRU 509).</title>
        <authorList>
            <person name="Sun H."/>
            <person name="Lapidus A."/>
            <person name="Nolan M."/>
            <person name="Lucas S."/>
            <person name="Del Rio T.G."/>
            <person name="Tice H."/>
            <person name="Cheng J.F."/>
            <person name="Tapia R."/>
            <person name="Han C."/>
            <person name="Goodwin L."/>
            <person name="Pitluck S."/>
            <person name="Pagani I."/>
            <person name="Ivanova N."/>
            <person name="Mavromatis K."/>
            <person name="Mikhailova N."/>
            <person name="Pati A."/>
            <person name="Chen A."/>
            <person name="Palaniappan K."/>
            <person name="Land M."/>
            <person name="Hauser L."/>
            <person name="Chang Y.J."/>
            <person name="Jeffries C.D."/>
            <person name="Djao O.D."/>
            <person name="Rohde M."/>
            <person name="Sikorski J."/>
            <person name="Goker M."/>
            <person name="Woyke T."/>
            <person name="Bristow J."/>
            <person name="Eisen J.A."/>
            <person name="Markowitz V."/>
            <person name="Hugenholtz P."/>
            <person name="Kyrpides N.C."/>
            <person name="Klenk H.P."/>
        </authorList>
    </citation>
    <scope>NUCLEOTIDE SEQUENCE [LARGE SCALE GENOMIC DNA]</scope>
    <source>
        <strain evidence="15">ATCC 23218 / DSM 43111 / CIP 107115 / JCM 7437 / KCTC 9190 / NBRC 14626 / NCTC 10488 / NRRL B-5397 / IMRU 509</strain>
        <plasmid evidence="15">Chromosome 2</plasmid>
    </source>
</reference>
<dbReference type="FunFam" id="3.60.130.10:FF:000002">
    <property type="entry name" value="Alpha-ketoglutarate-dependent taurine dioxygenase"/>
    <property type="match status" value="1"/>
</dbReference>
<keyword evidence="3" id="KW-0479">Metal-binding</keyword>
<feature type="compositionally biased region" description="Polar residues" evidence="12">
    <location>
        <begin position="295"/>
        <end position="308"/>
    </location>
</feature>
<dbReference type="STRING" id="446468.Ndas_4934"/>
<evidence type="ECO:0000256" key="1">
    <source>
        <dbReference type="ARBA" id="ARBA00001954"/>
    </source>
</evidence>
<dbReference type="SUPFAM" id="SSF51197">
    <property type="entry name" value="Clavaminate synthase-like"/>
    <property type="match status" value="1"/>
</dbReference>
<dbReference type="Pfam" id="PF02668">
    <property type="entry name" value="TauD"/>
    <property type="match status" value="1"/>
</dbReference>
<dbReference type="KEGG" id="nda:Ndas_4934"/>
<name>D7B809_NOCDD</name>
<keyword evidence="15" id="KW-1185">Reference proteome</keyword>
<accession>D7B809</accession>
<dbReference type="PANTHER" id="PTHR30468">
    <property type="entry name" value="ALPHA-KETOGLUTARATE-DEPENDENT SULFONATE DIOXYGENASE"/>
    <property type="match status" value="1"/>
</dbReference>
<organism evidence="14 15">
    <name type="scientific">Nocardiopsis dassonvillei (strain ATCC 23218 / DSM 43111 / CIP 107115 / JCM 7437 / KCTC 9190 / NBRC 14626 / NCTC 10488 / NRRL B-5397 / IMRU 509)</name>
    <name type="common">Actinomadura dassonvillei</name>
    <dbReference type="NCBI Taxonomy" id="446468"/>
    <lineage>
        <taxon>Bacteria</taxon>
        <taxon>Bacillati</taxon>
        <taxon>Actinomycetota</taxon>
        <taxon>Actinomycetes</taxon>
        <taxon>Streptosporangiales</taxon>
        <taxon>Nocardiopsidaceae</taxon>
        <taxon>Nocardiopsis</taxon>
    </lineage>
</organism>
<keyword evidence="5 14" id="KW-0560">Oxidoreductase</keyword>
<evidence type="ECO:0000256" key="2">
    <source>
        <dbReference type="ARBA" id="ARBA00005896"/>
    </source>
</evidence>
<dbReference type="HOGENOM" id="CLU_036005_2_1_11"/>
<evidence type="ECO:0000256" key="4">
    <source>
        <dbReference type="ARBA" id="ARBA00022964"/>
    </source>
</evidence>
<dbReference type="AlphaFoldDB" id="D7B809"/>
<geneLocation type="plasmid" evidence="15">
    <name>pNDAS01</name>
</geneLocation>
<evidence type="ECO:0000256" key="5">
    <source>
        <dbReference type="ARBA" id="ARBA00023002"/>
    </source>
</evidence>
<protein>
    <recommendedName>
        <fullName evidence="10">Alpha-ketoglutarate-dependent sulfate ester dioxygenase</fullName>
        <ecNumber evidence="9">1.14.11.77</ecNumber>
    </recommendedName>
    <alternativeName>
        <fullName evidence="11">Type II alkyl sulfatase</fullName>
    </alternativeName>
</protein>
<dbReference type="InterPro" id="IPR051323">
    <property type="entry name" value="AtsK-like"/>
</dbReference>
<evidence type="ECO:0000256" key="10">
    <source>
        <dbReference type="ARBA" id="ARBA00067109"/>
    </source>
</evidence>
<evidence type="ECO:0000313" key="14">
    <source>
        <dbReference type="EMBL" id="ADH70317.1"/>
    </source>
</evidence>
<dbReference type="EMBL" id="CP002041">
    <property type="protein sequence ID" value="ADH70317.1"/>
    <property type="molecule type" value="Genomic_DNA"/>
</dbReference>
<dbReference type="EC" id="1.14.11.77" evidence="9"/>
<dbReference type="eggNOG" id="COG2175">
    <property type="taxonomic scope" value="Bacteria"/>
</dbReference>
<dbReference type="GO" id="GO:0016706">
    <property type="term" value="F:2-oxoglutarate-dependent dioxygenase activity"/>
    <property type="evidence" value="ECO:0007669"/>
    <property type="project" value="TreeGrafter"/>
</dbReference>
<dbReference type="GO" id="GO:0005737">
    <property type="term" value="C:cytoplasm"/>
    <property type="evidence" value="ECO:0007669"/>
    <property type="project" value="TreeGrafter"/>
</dbReference>
<evidence type="ECO:0000256" key="11">
    <source>
        <dbReference type="ARBA" id="ARBA00078517"/>
    </source>
</evidence>
<evidence type="ECO:0000256" key="12">
    <source>
        <dbReference type="SAM" id="MobiDB-lite"/>
    </source>
</evidence>
<comment type="catalytic activity">
    <reaction evidence="7">
        <text>a primary linear alkyl sulfate ester + 2-oxoglutarate + O2 = an aldehyde + sulfate + succinate + CO2 + H(+)</text>
        <dbReference type="Rhea" id="RHEA:65716"/>
        <dbReference type="ChEBI" id="CHEBI:15378"/>
        <dbReference type="ChEBI" id="CHEBI:15379"/>
        <dbReference type="ChEBI" id="CHEBI:16189"/>
        <dbReference type="ChEBI" id="CHEBI:16526"/>
        <dbReference type="ChEBI" id="CHEBI:16810"/>
        <dbReference type="ChEBI" id="CHEBI:17478"/>
        <dbReference type="ChEBI" id="CHEBI:30031"/>
        <dbReference type="ChEBI" id="CHEBI:157685"/>
        <dbReference type="EC" id="1.14.11.77"/>
    </reaction>
</comment>
<feature type="domain" description="TauD/TfdA-like" evidence="13">
    <location>
        <begin position="14"/>
        <end position="280"/>
    </location>
</feature>
<evidence type="ECO:0000256" key="3">
    <source>
        <dbReference type="ARBA" id="ARBA00022723"/>
    </source>
</evidence>
<dbReference type="InterPro" id="IPR003819">
    <property type="entry name" value="TauD/TfdA-like"/>
</dbReference>